<dbReference type="AlphaFoldDB" id="A0A1D1Y7S4"/>
<organism evidence="1">
    <name type="scientific">Anthurium amnicola</name>
    <dbReference type="NCBI Taxonomy" id="1678845"/>
    <lineage>
        <taxon>Eukaryota</taxon>
        <taxon>Viridiplantae</taxon>
        <taxon>Streptophyta</taxon>
        <taxon>Embryophyta</taxon>
        <taxon>Tracheophyta</taxon>
        <taxon>Spermatophyta</taxon>
        <taxon>Magnoliopsida</taxon>
        <taxon>Liliopsida</taxon>
        <taxon>Araceae</taxon>
        <taxon>Pothoideae</taxon>
        <taxon>Potheae</taxon>
        <taxon>Anthurium</taxon>
    </lineage>
</organism>
<name>A0A1D1Y7S4_9ARAE</name>
<keyword evidence="1" id="KW-0240">DNA-directed RNA polymerase</keyword>
<protein>
    <submittedName>
        <fullName evidence="1">DNA-directed RNA polymerase subunit beta</fullName>
    </submittedName>
</protein>
<accession>A0A1D1Y7S4</accession>
<dbReference type="EMBL" id="GDJX01017270">
    <property type="protein sequence ID" value="JAT50666.1"/>
    <property type="molecule type" value="Transcribed_RNA"/>
</dbReference>
<feature type="non-terminal residue" evidence="1">
    <location>
        <position position="1"/>
    </location>
</feature>
<dbReference type="GO" id="GO:0000428">
    <property type="term" value="C:DNA-directed RNA polymerase complex"/>
    <property type="evidence" value="ECO:0007669"/>
    <property type="project" value="UniProtKB-KW"/>
</dbReference>
<proteinExistence type="predicted"/>
<sequence>LSLSLSLVLPPLPPPHSPPQPLPLRRPALEASINGAAATDLFSRSFQFYGLLPFGCLRRSGICSCGSARRRGFSGERTLLCSSAGLGVAPGVLYFREDNSEMLKTGSTSVEEGKGFGSEIFSGLEDV</sequence>
<evidence type="ECO:0000313" key="1">
    <source>
        <dbReference type="EMBL" id="JAT50666.1"/>
    </source>
</evidence>
<gene>
    <name evidence="1" type="primary">rpoC1_1</name>
    <name evidence="1" type="ORF">g.41930</name>
</gene>
<reference evidence="1" key="1">
    <citation type="submission" date="2015-07" db="EMBL/GenBank/DDBJ databases">
        <title>Transcriptome Assembly of Anthurium amnicola.</title>
        <authorList>
            <person name="Suzuki J."/>
        </authorList>
    </citation>
    <scope>NUCLEOTIDE SEQUENCE</scope>
</reference>
<keyword evidence="1" id="KW-0804">Transcription</keyword>